<comment type="caution">
    <text evidence="2">The sequence shown here is derived from an EMBL/GenBank/DDBJ whole genome shotgun (WGS) entry which is preliminary data.</text>
</comment>
<dbReference type="GO" id="GO:0004713">
    <property type="term" value="F:protein tyrosine kinase activity"/>
    <property type="evidence" value="ECO:0007669"/>
    <property type="project" value="TreeGrafter"/>
</dbReference>
<dbReference type="OrthoDB" id="4706637at2"/>
<protein>
    <recommendedName>
        <fullName evidence="4">Polysaccharide chain length determinant N-terminal domain-containing protein</fullName>
    </recommendedName>
</protein>
<keyword evidence="1" id="KW-1133">Transmembrane helix</keyword>
<dbReference type="EMBL" id="MVHP01000004">
    <property type="protein sequence ID" value="ORA67901.1"/>
    <property type="molecule type" value="Genomic_DNA"/>
</dbReference>
<dbReference type="PANTHER" id="PTHR32309">
    <property type="entry name" value="TYROSINE-PROTEIN KINASE"/>
    <property type="match status" value="1"/>
</dbReference>
<dbReference type="GO" id="GO:0005886">
    <property type="term" value="C:plasma membrane"/>
    <property type="evidence" value="ECO:0007669"/>
    <property type="project" value="TreeGrafter"/>
</dbReference>
<sequence>MRPPANVPRIRDYLRLLANGWIVLLCATALSAGAGWLAWQSTPPTYTSTARVFAVTPGGATTVDAYHGHLNSLSRNVTTQHLARSRQVTVRTIQQLDLNTSPAELAARITVVGKNSALLEVNVAGSDPDLTRQTADAVTRNLVALTKEVAAVDTGSAELVVVDAAQPAVRQGSMWQFVVAAGALGFALSAVLVLAYGLLRDRMHGSRQLDHVVDEAIAGQQR</sequence>
<accession>A0A1X0D674</accession>
<reference evidence="2 3" key="1">
    <citation type="submission" date="2017-02" db="EMBL/GenBank/DDBJ databases">
        <title>The new phylogeny of genus Mycobacterium.</title>
        <authorList>
            <person name="Tortoli E."/>
            <person name="Trovato A."/>
            <person name="Cirillo D.M."/>
        </authorList>
    </citation>
    <scope>NUCLEOTIDE SEQUENCE [LARGE SCALE GENOMIC DNA]</scope>
    <source>
        <strain evidence="2 3">FI-09383</strain>
    </source>
</reference>
<name>A0A1A0Q7G7_9MYCO</name>
<gene>
    <name evidence="2" type="ORF">BST23_05880</name>
</gene>
<organism evidence="2 3">
    <name type="scientific">Mycolicibacterium elephantis</name>
    <dbReference type="NCBI Taxonomy" id="81858"/>
    <lineage>
        <taxon>Bacteria</taxon>
        <taxon>Bacillati</taxon>
        <taxon>Actinomycetota</taxon>
        <taxon>Actinomycetes</taxon>
        <taxon>Mycobacteriales</taxon>
        <taxon>Mycobacteriaceae</taxon>
        <taxon>Mycolicibacterium</taxon>
    </lineage>
</organism>
<keyword evidence="1" id="KW-0472">Membrane</keyword>
<evidence type="ECO:0000256" key="1">
    <source>
        <dbReference type="SAM" id="Phobius"/>
    </source>
</evidence>
<dbReference type="InterPro" id="IPR050445">
    <property type="entry name" value="Bact_polysacc_biosynth/exp"/>
</dbReference>
<dbReference type="AlphaFoldDB" id="A0A1A0Q7G7"/>
<evidence type="ECO:0000313" key="3">
    <source>
        <dbReference type="Proteomes" id="UP000192772"/>
    </source>
</evidence>
<dbReference type="STRING" id="81858.BST23_05880"/>
<dbReference type="PANTHER" id="PTHR32309:SF13">
    <property type="entry name" value="FERRIC ENTEROBACTIN TRANSPORT PROTEIN FEPE"/>
    <property type="match status" value="1"/>
</dbReference>
<proteinExistence type="predicted"/>
<evidence type="ECO:0008006" key="4">
    <source>
        <dbReference type="Google" id="ProtNLM"/>
    </source>
</evidence>
<keyword evidence="1" id="KW-0812">Transmembrane</keyword>
<feature type="transmembrane region" description="Helical" evidence="1">
    <location>
        <begin position="174"/>
        <end position="199"/>
    </location>
</feature>
<dbReference type="RefSeq" id="WP_064892660.1">
    <property type="nucleotide sequence ID" value="NZ_LZHS01000011.1"/>
</dbReference>
<evidence type="ECO:0000313" key="2">
    <source>
        <dbReference type="EMBL" id="ORA67901.1"/>
    </source>
</evidence>
<accession>A0A1A0Q7G7</accession>
<dbReference type="Proteomes" id="UP000192772">
    <property type="component" value="Unassembled WGS sequence"/>
</dbReference>
<feature type="transmembrane region" description="Helical" evidence="1">
    <location>
        <begin position="21"/>
        <end position="39"/>
    </location>
</feature>